<feature type="compositionally biased region" description="Basic and acidic residues" evidence="9">
    <location>
        <begin position="82"/>
        <end position="95"/>
    </location>
</feature>
<evidence type="ECO:0000259" key="11">
    <source>
        <dbReference type="PROSITE" id="PS51362"/>
    </source>
</evidence>
<evidence type="ECO:0000256" key="6">
    <source>
        <dbReference type="ARBA" id="ARBA00023157"/>
    </source>
</evidence>
<keyword evidence="3" id="KW-0964">Secreted</keyword>
<dbReference type="Pfam" id="PF00019">
    <property type="entry name" value="TGF_beta"/>
    <property type="match status" value="1"/>
</dbReference>
<keyword evidence="5 8" id="KW-0339">Growth factor</keyword>
<evidence type="ECO:0000256" key="9">
    <source>
        <dbReference type="SAM" id="MobiDB-lite"/>
    </source>
</evidence>
<keyword evidence="6" id="KW-1015">Disulfide bond</keyword>
<evidence type="ECO:0000256" key="1">
    <source>
        <dbReference type="ARBA" id="ARBA00004613"/>
    </source>
</evidence>
<comment type="subcellular location">
    <subcellularLocation>
        <location evidence="1">Secreted</location>
    </subcellularLocation>
</comment>
<dbReference type="FunFam" id="2.10.90.10:FF:000001">
    <property type="entry name" value="Bone morphogenetic protein 4"/>
    <property type="match status" value="1"/>
</dbReference>
<dbReference type="AlphaFoldDB" id="A0A151WI49"/>
<keyword evidence="7" id="KW-0325">Glycoprotein</keyword>
<evidence type="ECO:0000313" key="12">
    <source>
        <dbReference type="EMBL" id="KYQ47539.1"/>
    </source>
</evidence>
<feature type="compositionally biased region" description="Low complexity" evidence="9">
    <location>
        <begin position="68"/>
        <end position="79"/>
    </location>
</feature>
<feature type="domain" description="TGF-beta family profile" evidence="11">
    <location>
        <begin position="241"/>
        <end position="378"/>
    </location>
</feature>
<evidence type="ECO:0000256" key="3">
    <source>
        <dbReference type="ARBA" id="ARBA00022525"/>
    </source>
</evidence>
<comment type="similarity">
    <text evidence="2 8">Belongs to the TGF-beta family.</text>
</comment>
<dbReference type="SMART" id="SM00204">
    <property type="entry name" value="TGFB"/>
    <property type="match status" value="1"/>
</dbReference>
<feature type="region of interest" description="Disordered" evidence="9">
    <location>
        <begin position="68"/>
        <end position="98"/>
    </location>
</feature>
<evidence type="ECO:0000256" key="7">
    <source>
        <dbReference type="ARBA" id="ARBA00023180"/>
    </source>
</evidence>
<reference evidence="12 13" key="1">
    <citation type="submission" date="2015-09" db="EMBL/GenBank/DDBJ databases">
        <title>Trachymyrmex zeteki WGS genome.</title>
        <authorList>
            <person name="Nygaard S."/>
            <person name="Hu H."/>
            <person name="Boomsma J."/>
            <person name="Zhang G."/>
        </authorList>
    </citation>
    <scope>NUCLEOTIDE SEQUENCE [LARGE SCALE GENOMIC DNA]</scope>
    <source>
        <strain evidence="12">Tzet28-1</strain>
        <tissue evidence="12">Whole body</tissue>
    </source>
</reference>
<dbReference type="InterPro" id="IPR017948">
    <property type="entry name" value="TGFb_CS"/>
</dbReference>
<dbReference type="EMBL" id="KQ983089">
    <property type="protein sequence ID" value="KYQ47539.1"/>
    <property type="molecule type" value="Genomic_DNA"/>
</dbReference>
<protein>
    <submittedName>
        <fullName evidence="12">Bone morphogenetic protein 10</fullName>
    </submittedName>
</protein>
<dbReference type="PROSITE" id="PS00250">
    <property type="entry name" value="TGF_BETA_1"/>
    <property type="match status" value="1"/>
</dbReference>
<dbReference type="GO" id="GO:0005125">
    <property type="term" value="F:cytokine activity"/>
    <property type="evidence" value="ECO:0007669"/>
    <property type="project" value="TreeGrafter"/>
</dbReference>
<evidence type="ECO:0000256" key="8">
    <source>
        <dbReference type="RuleBase" id="RU000354"/>
    </source>
</evidence>
<dbReference type="PANTHER" id="PTHR11848">
    <property type="entry name" value="TGF-BETA FAMILY"/>
    <property type="match status" value="1"/>
</dbReference>
<organism evidence="12 13">
    <name type="scientific">Mycetomoellerius zeteki</name>
    <dbReference type="NCBI Taxonomy" id="64791"/>
    <lineage>
        <taxon>Eukaryota</taxon>
        <taxon>Metazoa</taxon>
        <taxon>Ecdysozoa</taxon>
        <taxon>Arthropoda</taxon>
        <taxon>Hexapoda</taxon>
        <taxon>Insecta</taxon>
        <taxon>Pterygota</taxon>
        <taxon>Neoptera</taxon>
        <taxon>Endopterygota</taxon>
        <taxon>Hymenoptera</taxon>
        <taxon>Apocrita</taxon>
        <taxon>Aculeata</taxon>
        <taxon>Formicoidea</taxon>
        <taxon>Formicidae</taxon>
        <taxon>Myrmicinae</taxon>
        <taxon>Mycetomoellerius</taxon>
    </lineage>
</organism>
<feature type="region of interest" description="Disordered" evidence="9">
    <location>
        <begin position="1"/>
        <end position="21"/>
    </location>
</feature>
<keyword evidence="4" id="KW-0732">Signal</keyword>
<dbReference type="PROSITE" id="PS51362">
    <property type="entry name" value="TGF_BETA_2"/>
    <property type="match status" value="1"/>
</dbReference>
<evidence type="ECO:0000256" key="10">
    <source>
        <dbReference type="SAM" id="Phobius"/>
    </source>
</evidence>
<keyword evidence="10" id="KW-0812">Transmembrane</keyword>
<dbReference type="InterPro" id="IPR001839">
    <property type="entry name" value="TGF-b_C"/>
</dbReference>
<dbReference type="GO" id="GO:0005615">
    <property type="term" value="C:extracellular space"/>
    <property type="evidence" value="ECO:0007669"/>
    <property type="project" value="TreeGrafter"/>
</dbReference>
<keyword evidence="13" id="KW-1185">Reference proteome</keyword>
<dbReference type="InterPro" id="IPR015615">
    <property type="entry name" value="TGF-beta-rel"/>
</dbReference>
<dbReference type="SUPFAM" id="SSF57501">
    <property type="entry name" value="Cystine-knot cytokines"/>
    <property type="match status" value="1"/>
</dbReference>
<dbReference type="STRING" id="64791.A0A151WI49"/>
<dbReference type="GO" id="GO:0008083">
    <property type="term" value="F:growth factor activity"/>
    <property type="evidence" value="ECO:0007669"/>
    <property type="project" value="UniProtKB-KW"/>
</dbReference>
<keyword evidence="10" id="KW-0472">Membrane</keyword>
<evidence type="ECO:0000256" key="5">
    <source>
        <dbReference type="ARBA" id="ARBA00023030"/>
    </source>
</evidence>
<evidence type="ECO:0000256" key="4">
    <source>
        <dbReference type="ARBA" id="ARBA00022729"/>
    </source>
</evidence>
<dbReference type="Proteomes" id="UP000075809">
    <property type="component" value="Unassembled WGS sequence"/>
</dbReference>
<sequence length="378" mass="42689">MGISLIKSMTFPPSSKTHRGSAMRTPGVWLLLVAGAFFVCCLWKIGSISRWNSSMRAQALIHFDLSIPSSSSSSSLSTSRRPPFDRTNSRLSRDAVRRKHRGTLSKYMLQLYHRHPDADVVRAIQPVHTSGLLSDGGRILEFAIPSTEVDETLEAAELLGIAGAIVRVRSLNDLSTMKNGSEEIRKSRKDDAWRAFDVTSIVAGRNGDTVKLYVRGRLTYHPYGDGPILLLNYSKVRDVRRHRRSAEDQEDQDRWDDELPRRRRRNSCRRRPMYVDFALIAYDEWVVAPPGYEAYQCTGKCFFPLGDHLNPTKHAIVQTLMHGAVQASEDLRGNKFISRACCVPTRLAPTSLLYLDARGTLTYEYGYEDMVVSECGCR</sequence>
<dbReference type="PANTHER" id="PTHR11848:SF307">
    <property type="entry name" value="BONE MORPHOGENETIC PROTEIN 10"/>
    <property type="match status" value="1"/>
</dbReference>
<dbReference type="Gene3D" id="2.10.90.10">
    <property type="entry name" value="Cystine-knot cytokines"/>
    <property type="match status" value="1"/>
</dbReference>
<gene>
    <name evidence="12" type="ORF">ALC60_13294</name>
</gene>
<dbReference type="InterPro" id="IPR029034">
    <property type="entry name" value="Cystine-knot_cytokine"/>
</dbReference>
<feature type="transmembrane region" description="Helical" evidence="10">
    <location>
        <begin position="27"/>
        <end position="46"/>
    </location>
</feature>
<evidence type="ECO:0000256" key="2">
    <source>
        <dbReference type="ARBA" id="ARBA00006656"/>
    </source>
</evidence>
<accession>A0A151WI49</accession>
<proteinExistence type="inferred from homology"/>
<name>A0A151WI49_9HYME</name>
<evidence type="ECO:0000313" key="13">
    <source>
        <dbReference type="Proteomes" id="UP000075809"/>
    </source>
</evidence>
<keyword evidence="10" id="KW-1133">Transmembrane helix</keyword>